<keyword evidence="3" id="KW-1185">Reference proteome</keyword>
<evidence type="ECO:0000313" key="2">
    <source>
        <dbReference type="EMBL" id="RKR75142.1"/>
    </source>
</evidence>
<dbReference type="Pfam" id="PF25547">
    <property type="entry name" value="WXG100_2"/>
    <property type="match status" value="1"/>
</dbReference>
<dbReference type="InterPro" id="IPR057746">
    <property type="entry name" value="CpnT-like_N"/>
</dbReference>
<gene>
    <name evidence="2" type="ORF">C8E83_2280</name>
</gene>
<comment type="caution">
    <text evidence="2">The sequence shown here is derived from an EMBL/GenBank/DDBJ whole genome shotgun (WGS) entry which is preliminary data.</text>
</comment>
<reference evidence="2 3" key="1">
    <citation type="submission" date="2018-10" db="EMBL/GenBank/DDBJ databases">
        <title>Sequencing the genomes of 1000 actinobacteria strains.</title>
        <authorList>
            <person name="Klenk H.-P."/>
        </authorList>
    </citation>
    <scope>NUCLEOTIDE SEQUENCE [LARGE SCALE GENOMIC DNA]</scope>
    <source>
        <strain evidence="2 3">DSM 17894</strain>
    </source>
</reference>
<dbReference type="AlphaFoldDB" id="A0A495IGL8"/>
<organism evidence="2 3">
    <name type="scientific">Frondihabitans australicus</name>
    <dbReference type="NCBI Taxonomy" id="386892"/>
    <lineage>
        <taxon>Bacteria</taxon>
        <taxon>Bacillati</taxon>
        <taxon>Actinomycetota</taxon>
        <taxon>Actinomycetes</taxon>
        <taxon>Micrococcales</taxon>
        <taxon>Microbacteriaceae</taxon>
        <taxon>Frondihabitans</taxon>
    </lineage>
</organism>
<dbReference type="Proteomes" id="UP000280008">
    <property type="component" value="Unassembled WGS sequence"/>
</dbReference>
<sequence>MAGTDPAGVSWAASYDAAAAQAVRLADACVDALGHVAAGLAVTGLNYATVEHLNSGGTGFAPGHSLPVLPAPLCSAPPVSAAGSGGLPSLPGFSLVAGLIGGLWPDGSPARLREAADAWSAFADAVGAVQVVAVSDALADERTPEMPRILEKVSAAGAAVRTLEGEARSLAAACRSCADHIDDVHRQTLAVLNELGEQVAATAAVGIALTLVTAGASDLAAGGAAAGEVGLAASRILGFIRTMTPLVIRVTDDVAITATTLSRATGFAREITVRLSTVAGRTVNTAVTGAATNVAIGAITDPSSLTDADTVASEAAWGALGGAALSAVAHGGDMAITAIDRYRFWHGPDRPVIVPGRTVTIPRRLFNDTYTRGAHQMTETQGMLGKYVPNSPDSYIARAGTDHAYFDMGSDWNMMKAFLHLTDEDMFNVYNTKFLDELIADGRPFRFSHNPELYSRSALFKELTYLKAHGYRFDARTMTAKPAMPGINKGTR</sequence>
<accession>A0A495IGL8</accession>
<dbReference type="EMBL" id="RBKS01000001">
    <property type="protein sequence ID" value="RKR75142.1"/>
    <property type="molecule type" value="Genomic_DNA"/>
</dbReference>
<evidence type="ECO:0000259" key="1">
    <source>
        <dbReference type="Pfam" id="PF25547"/>
    </source>
</evidence>
<name>A0A495IGL8_9MICO</name>
<evidence type="ECO:0000313" key="3">
    <source>
        <dbReference type="Proteomes" id="UP000280008"/>
    </source>
</evidence>
<protein>
    <recommendedName>
        <fullName evidence="1">Outer membrane channel protein CpnT-like N-terminal domain-containing protein</fullName>
    </recommendedName>
</protein>
<proteinExistence type="predicted"/>
<feature type="domain" description="Outer membrane channel protein CpnT-like N-terminal" evidence="1">
    <location>
        <begin position="96"/>
        <end position="210"/>
    </location>
</feature>